<evidence type="ECO:0000313" key="1">
    <source>
        <dbReference type="EMBL" id="SNR93758.1"/>
    </source>
</evidence>
<keyword evidence="2" id="KW-1185">Reference proteome</keyword>
<accession>A0A239AFH1</accession>
<reference evidence="2" key="1">
    <citation type="submission" date="2017-06" db="EMBL/GenBank/DDBJ databases">
        <authorList>
            <person name="Varghese N."/>
            <person name="Submissions S."/>
        </authorList>
    </citation>
    <scope>NUCLEOTIDE SEQUENCE [LARGE SCALE GENOMIC DNA]</scope>
    <source>
        <strain evidence="2">DSM 15668</strain>
    </source>
</reference>
<name>A0A239AFH1_9BACT</name>
<dbReference type="Proteomes" id="UP000198405">
    <property type="component" value="Unassembled WGS sequence"/>
</dbReference>
<sequence>MCSPPTGVKVTPTFIFEDGTVIEGAQIKAVENKLANSKNISNIYR</sequence>
<evidence type="ECO:0008006" key="3">
    <source>
        <dbReference type="Google" id="ProtNLM"/>
    </source>
</evidence>
<proteinExistence type="predicted"/>
<organism evidence="1 2">
    <name type="scientific">Desulfurobacterium atlanticum</name>
    <dbReference type="NCBI Taxonomy" id="240169"/>
    <lineage>
        <taxon>Bacteria</taxon>
        <taxon>Pseudomonadati</taxon>
        <taxon>Aquificota</taxon>
        <taxon>Aquificia</taxon>
        <taxon>Desulfurobacteriales</taxon>
        <taxon>Desulfurobacteriaceae</taxon>
        <taxon>Desulfurobacterium</taxon>
    </lineage>
</organism>
<evidence type="ECO:0000313" key="2">
    <source>
        <dbReference type="Proteomes" id="UP000198405"/>
    </source>
</evidence>
<dbReference type="EMBL" id="FZOB01000022">
    <property type="protein sequence ID" value="SNR93758.1"/>
    <property type="molecule type" value="Genomic_DNA"/>
</dbReference>
<gene>
    <name evidence="1" type="ORF">SAMN06265340_1222</name>
</gene>
<dbReference type="AlphaFoldDB" id="A0A239AFH1"/>
<protein>
    <recommendedName>
        <fullName evidence="3">Thioredoxin-like fold domain-containing protein</fullName>
    </recommendedName>
</protein>